<reference evidence="2" key="1">
    <citation type="journal article" date="2019" name="Int. J. Syst. Evol. Microbiol.">
        <title>The Global Catalogue of Microorganisms (GCM) 10K type strain sequencing project: providing services to taxonomists for standard genome sequencing and annotation.</title>
        <authorList>
            <consortium name="The Broad Institute Genomics Platform"/>
            <consortium name="The Broad Institute Genome Sequencing Center for Infectious Disease"/>
            <person name="Wu L."/>
            <person name="Ma J."/>
        </authorList>
    </citation>
    <scope>NUCLEOTIDE SEQUENCE [LARGE SCALE GENOMIC DNA]</scope>
    <source>
        <strain evidence="2">JCM 18720</strain>
    </source>
</reference>
<keyword evidence="2" id="KW-1185">Reference proteome</keyword>
<sequence length="64" mass="7326">MEIEQPGQLEPEILLGIVNEKLRLGSGNLADLAAEMELDSLELEQRMAAIGFHYERSVNQFRRR</sequence>
<comment type="caution">
    <text evidence="1">The sequence shown here is derived from an EMBL/GenBank/DDBJ whole genome shotgun (WGS) entry which is preliminary data.</text>
</comment>
<dbReference type="EMBL" id="BAABLF010000028">
    <property type="protein sequence ID" value="GAA5194179.1"/>
    <property type="molecule type" value="Genomic_DNA"/>
</dbReference>
<accession>A0ABP9SFK6</accession>
<gene>
    <name evidence="1" type="ORF">GCM10025772_26630</name>
</gene>
<proteinExistence type="predicted"/>
<dbReference type="Proteomes" id="UP001501600">
    <property type="component" value="Unassembled WGS sequence"/>
</dbReference>
<organism evidence="1 2">
    <name type="scientific">Ferrimonas gelatinilytica</name>
    <dbReference type="NCBI Taxonomy" id="1255257"/>
    <lineage>
        <taxon>Bacteria</taxon>
        <taxon>Pseudomonadati</taxon>
        <taxon>Pseudomonadota</taxon>
        <taxon>Gammaproteobacteria</taxon>
        <taxon>Alteromonadales</taxon>
        <taxon>Ferrimonadaceae</taxon>
        <taxon>Ferrimonas</taxon>
    </lineage>
</organism>
<dbReference type="InterPro" id="IPR025346">
    <property type="entry name" value="DUF4250"/>
</dbReference>
<name>A0ABP9SFK6_9GAMM</name>
<protein>
    <submittedName>
        <fullName evidence="1">DUF4250 domain-containing protein</fullName>
    </submittedName>
</protein>
<dbReference type="Pfam" id="PF14056">
    <property type="entry name" value="DUF4250"/>
    <property type="match status" value="1"/>
</dbReference>
<evidence type="ECO:0000313" key="1">
    <source>
        <dbReference type="EMBL" id="GAA5194179.1"/>
    </source>
</evidence>
<evidence type="ECO:0000313" key="2">
    <source>
        <dbReference type="Proteomes" id="UP001501600"/>
    </source>
</evidence>
<dbReference type="RefSeq" id="WP_345317663.1">
    <property type="nucleotide sequence ID" value="NZ_BAABLF010000028.1"/>
</dbReference>